<feature type="region of interest" description="Disordered" evidence="2">
    <location>
        <begin position="389"/>
        <end position="431"/>
    </location>
</feature>
<evidence type="ECO:0000313" key="4">
    <source>
        <dbReference type="Proteomes" id="UP000039865"/>
    </source>
</evidence>
<protein>
    <submittedName>
        <fullName evidence="3">Uncharacterized protein</fullName>
    </submittedName>
</protein>
<feature type="compositionally biased region" description="Polar residues" evidence="2">
    <location>
        <begin position="411"/>
        <end position="422"/>
    </location>
</feature>
<keyword evidence="4" id="KW-1185">Reference proteome</keyword>
<dbReference type="AlphaFoldDB" id="A0A078A4Y3"/>
<reference evidence="3 4" key="1">
    <citation type="submission" date="2014-06" db="EMBL/GenBank/DDBJ databases">
        <authorList>
            <person name="Swart Estienne"/>
        </authorList>
    </citation>
    <scope>NUCLEOTIDE SEQUENCE [LARGE SCALE GENOMIC DNA]</scope>
    <source>
        <strain evidence="3 4">130c</strain>
    </source>
</reference>
<keyword evidence="1" id="KW-0175">Coiled coil</keyword>
<accession>A0A078A4Y3</accession>
<name>A0A078A4Y3_STYLE</name>
<organism evidence="3 4">
    <name type="scientific">Stylonychia lemnae</name>
    <name type="common">Ciliate</name>
    <dbReference type="NCBI Taxonomy" id="5949"/>
    <lineage>
        <taxon>Eukaryota</taxon>
        <taxon>Sar</taxon>
        <taxon>Alveolata</taxon>
        <taxon>Ciliophora</taxon>
        <taxon>Intramacronucleata</taxon>
        <taxon>Spirotrichea</taxon>
        <taxon>Stichotrichia</taxon>
        <taxon>Sporadotrichida</taxon>
        <taxon>Oxytrichidae</taxon>
        <taxon>Stylonychinae</taxon>
        <taxon>Stylonychia</taxon>
    </lineage>
</organism>
<gene>
    <name evidence="3" type="primary">Contig12584.g13424</name>
    <name evidence="3" type="ORF">STYLEM_5591</name>
</gene>
<dbReference type="EMBL" id="CCKQ01005406">
    <property type="protein sequence ID" value="CDW76630.1"/>
    <property type="molecule type" value="Genomic_DNA"/>
</dbReference>
<dbReference type="InParanoid" id="A0A078A4Y3"/>
<evidence type="ECO:0000256" key="2">
    <source>
        <dbReference type="SAM" id="MobiDB-lite"/>
    </source>
</evidence>
<evidence type="ECO:0000256" key="1">
    <source>
        <dbReference type="SAM" id="Coils"/>
    </source>
</evidence>
<feature type="coiled-coil region" evidence="1">
    <location>
        <begin position="171"/>
        <end position="265"/>
    </location>
</feature>
<evidence type="ECO:0000313" key="3">
    <source>
        <dbReference type="EMBL" id="CDW76630.1"/>
    </source>
</evidence>
<proteinExistence type="predicted"/>
<feature type="region of interest" description="Disordered" evidence="2">
    <location>
        <begin position="60"/>
        <end position="85"/>
    </location>
</feature>
<dbReference type="Proteomes" id="UP000039865">
    <property type="component" value="Unassembled WGS sequence"/>
</dbReference>
<feature type="compositionally biased region" description="Low complexity" evidence="2">
    <location>
        <begin position="389"/>
        <end position="409"/>
    </location>
</feature>
<sequence>MSSYQPENDLFQRLLFTQNNDTFNNFNKRGLVDREETELLEFEIEQHYQFLEKQHHPIMKNSNQLSKSKTRAKEEINEPSMDNENLLRYLNKEDKSQKKQKGAKRQFKAEQMLLESPLMDEQQMLNDRINSLKKNLKLSGIPLFGNLVNPSNVINSANQTLTCIQSLISQMNQIKQECQKSSDVQNRLQNENTALYAKNEGLQDIIKELKEKLKGVRLDVKNITEKKIDQGEQIKQQDRMKQQDIQKMEMKMTQMSHELKKIQVQKFQLQEKIQKMLDMNRYNLGIVELNGRIIKNKDHSPVRKRQANAEDLNKELLMQNTLGYEKQIKVFHTEHEKLMECLDLFECTLNTITPNLGFMDVYDTQNVQEYLDKFKEEIQKVFINRSSSLNSHRSSPLKSSPLKQSSKNLTPIKQQLSESKQTPIEEKDEEQERIDYEKLKWKALFSLNKETGNTIIFD</sequence>